<evidence type="ECO:0000313" key="3">
    <source>
        <dbReference type="Proteomes" id="UP001295684"/>
    </source>
</evidence>
<dbReference type="EMBL" id="CAMPGE010022083">
    <property type="protein sequence ID" value="CAI2380158.1"/>
    <property type="molecule type" value="Genomic_DNA"/>
</dbReference>
<feature type="compositionally biased region" description="Basic and acidic residues" evidence="1">
    <location>
        <begin position="8"/>
        <end position="24"/>
    </location>
</feature>
<feature type="region of interest" description="Disordered" evidence="1">
    <location>
        <begin position="85"/>
        <end position="108"/>
    </location>
</feature>
<feature type="region of interest" description="Disordered" evidence="1">
    <location>
        <begin position="277"/>
        <end position="301"/>
    </location>
</feature>
<organism evidence="2 3">
    <name type="scientific">Euplotes crassus</name>
    <dbReference type="NCBI Taxonomy" id="5936"/>
    <lineage>
        <taxon>Eukaryota</taxon>
        <taxon>Sar</taxon>
        <taxon>Alveolata</taxon>
        <taxon>Ciliophora</taxon>
        <taxon>Intramacronucleata</taxon>
        <taxon>Spirotrichea</taxon>
        <taxon>Hypotrichia</taxon>
        <taxon>Euplotida</taxon>
        <taxon>Euplotidae</taxon>
        <taxon>Moneuplotes</taxon>
    </lineage>
</organism>
<dbReference type="Proteomes" id="UP001295684">
    <property type="component" value="Unassembled WGS sequence"/>
</dbReference>
<sequence>MSIKHRVSLKDRLDSTKDRKERTNSKISPILQRKNTKNSGNSTMGTMQIETKGLSSPYLKQFVSNNLGQLKNFPGAGEVEYKYMANEDGSQSNHSESKQERLTGKMSRMQKSASVSLRTTNKHSSFQDNNLLIPSSIEEDDMEDTLRSASPNIFENNGHSKLAEWRTQKNISLDEYNEFSEHCNDYDQVEAIEDYVESLNRAMSENNVKPIASRKRSNYRKFYHSNFDEELSVSSGEESFDFGYDDCEAITRQISQRYTLNSQNDRISAIRRECKRNEESHRNTGLKKAVTKRSENSNTNKVSSIATSHVDIDTVDGKTVIKRVTKEEKEAIVKNRLKNFLL</sequence>
<evidence type="ECO:0000313" key="2">
    <source>
        <dbReference type="EMBL" id="CAI2380158.1"/>
    </source>
</evidence>
<protein>
    <submittedName>
        <fullName evidence="2">Uncharacterized protein</fullName>
    </submittedName>
</protein>
<reference evidence="2" key="1">
    <citation type="submission" date="2023-07" db="EMBL/GenBank/DDBJ databases">
        <authorList>
            <consortium name="AG Swart"/>
            <person name="Singh M."/>
            <person name="Singh A."/>
            <person name="Seah K."/>
            <person name="Emmerich C."/>
        </authorList>
    </citation>
    <scope>NUCLEOTIDE SEQUENCE</scope>
    <source>
        <strain evidence="2">DP1</strain>
    </source>
</reference>
<feature type="region of interest" description="Disordered" evidence="1">
    <location>
        <begin position="1"/>
        <end position="27"/>
    </location>
</feature>
<evidence type="ECO:0000256" key="1">
    <source>
        <dbReference type="SAM" id="MobiDB-lite"/>
    </source>
</evidence>
<name>A0AAD1XVI5_EUPCR</name>
<dbReference type="AlphaFoldDB" id="A0AAD1XVI5"/>
<proteinExistence type="predicted"/>
<gene>
    <name evidence="2" type="ORF">ECRASSUSDP1_LOCUS21587</name>
</gene>
<accession>A0AAD1XVI5</accession>
<comment type="caution">
    <text evidence="2">The sequence shown here is derived from an EMBL/GenBank/DDBJ whole genome shotgun (WGS) entry which is preliminary data.</text>
</comment>
<keyword evidence="3" id="KW-1185">Reference proteome</keyword>